<protein>
    <recommendedName>
        <fullName evidence="4">RNA helicase</fullName>
    </recommendedName>
</protein>
<sequence length="1267" mass="136580">MAASAPRQILACFNHVLPDVAARGVPLERLGFEPCDWGGGVASAVAADAWDLAVPLEYGYRATDRCPKVLSVAVVALSRSVQWPTLNGIAQPQLGRRSVRDCPRRAQSCARAVPAGELARTMVALSSRPRRSSLAVVLSDESAAGIASALRSIWTATQEQMHGHHAQLKTALRDEASKVRALSQVMERTLRGGAPVQLGFSDLEEWLASTDPCRSRFARGPRGLGDMLGDRCTCGTVSFRARQPRFGDVVPMAEWFSYAMHQLKNSAVQKFLSGDFAYAGQGGMIRVNGAPDDDDFSDLVHLAVLVDASLNVRDRMALVVEEGDLKAAAEEILDITGGRKGPLFARAAHFGEFHMCASVAGEDRQTLRLQRGSFASGRVLVCIGGYVGAESNAIGVLLGSLRAAPSPACRALLPAHCGAADLEPDGANHLSGLTASAAAAVAQKLGKSLTVDQMSLVECMAASKRGAFFCEAYPGTGKSLTAVAALLGARGLFDEKVKGAVLLQQRTQRDEMLSLLRSALDDPFEAAAIGRPAGDDSAADEGYLDPALLRALDDRTESIKSRIDDLRAQLQTAQENLDLAAPEGREWKLQSEEMLTLTFQYRNLVEEARGTIFAGVSIFVMTVDCFLQICCGRSWLSPIFRKFEFRFGPLQCKFMRDTSKEYGRKEHPLKCALDHDDRERYANLADVPQTAVRFVRYSDTRWFPAVTRGVLAANAEAIGLGARRRAPDRGGGAEEAPRAGACKPVFEQMLFEGLLFLRAIALGRILAPGGTRSATIAHDTKAILTMVWANDVRVNFDVVVRGALENAALMESFGMPAEACDAPHLWSVPTPEAASGADALLQQTTVFPRNLGAFDVQGNTRDAMRRNVGFTRGILFASSHECVECLEDGRAAPHWKAHFSASQRDPALEVWESPCKSGGPTRPVDPLWIDGRCELECANRLFDAVRAFLWPLPKVVADLRMADPWPASFARPPSLTLAQAIQLGSANLFDDGGALSDVTQSPTPNPTDGAIWVSDSDIYGLAPDREVAARVAAAGRAAALQSIRLFPDTFSEGRPIYARLLPYKRLRLGGDAREQCREARTALAVALARGSAETRDVVMYQHVGNPDALQPPNTWPTLFKKMPLHIANCVLATTHFLAGTFLDDAAVHVRPRSQSEEDSAAAAEERANVVYCVNSMVNLLRQRPGLSRDAVLPLASPSAAATAVHADLDDLFQCILCDGTGKMVEYRAATGNMASLPCPLCDVCSVCGGTETWDAYDPQLPCPLCVD</sequence>
<name>A0ABN9TYJ5_9DINO</name>
<evidence type="ECO:0008006" key="4">
    <source>
        <dbReference type="Google" id="ProtNLM"/>
    </source>
</evidence>
<dbReference type="EMBL" id="CAUYUJ010015234">
    <property type="protein sequence ID" value="CAK0851400.1"/>
    <property type="molecule type" value="Genomic_DNA"/>
</dbReference>
<comment type="caution">
    <text evidence="2">The sequence shown here is derived from an EMBL/GenBank/DDBJ whole genome shotgun (WGS) entry which is preliminary data.</text>
</comment>
<organism evidence="2 3">
    <name type="scientific">Prorocentrum cordatum</name>
    <dbReference type="NCBI Taxonomy" id="2364126"/>
    <lineage>
        <taxon>Eukaryota</taxon>
        <taxon>Sar</taxon>
        <taxon>Alveolata</taxon>
        <taxon>Dinophyceae</taxon>
        <taxon>Prorocentrales</taxon>
        <taxon>Prorocentraceae</taxon>
        <taxon>Prorocentrum</taxon>
    </lineage>
</organism>
<evidence type="ECO:0000256" key="1">
    <source>
        <dbReference type="SAM" id="Coils"/>
    </source>
</evidence>
<keyword evidence="1" id="KW-0175">Coiled coil</keyword>
<reference evidence="2" key="1">
    <citation type="submission" date="2023-10" db="EMBL/GenBank/DDBJ databases">
        <authorList>
            <person name="Chen Y."/>
            <person name="Shah S."/>
            <person name="Dougan E. K."/>
            <person name="Thang M."/>
            <person name="Chan C."/>
        </authorList>
    </citation>
    <scope>NUCLEOTIDE SEQUENCE [LARGE SCALE GENOMIC DNA]</scope>
</reference>
<accession>A0ABN9TYJ5</accession>
<dbReference type="Proteomes" id="UP001189429">
    <property type="component" value="Unassembled WGS sequence"/>
</dbReference>
<keyword evidence="3" id="KW-1185">Reference proteome</keyword>
<proteinExistence type="predicted"/>
<evidence type="ECO:0000313" key="2">
    <source>
        <dbReference type="EMBL" id="CAK0851400.1"/>
    </source>
</evidence>
<evidence type="ECO:0000313" key="3">
    <source>
        <dbReference type="Proteomes" id="UP001189429"/>
    </source>
</evidence>
<feature type="coiled-coil region" evidence="1">
    <location>
        <begin position="549"/>
        <end position="576"/>
    </location>
</feature>
<gene>
    <name evidence="2" type="ORF">PCOR1329_LOCUS43557</name>
</gene>